<evidence type="ECO:0000256" key="1">
    <source>
        <dbReference type="SAM" id="MobiDB-lite"/>
    </source>
</evidence>
<organism evidence="2">
    <name type="scientific">uncultured Ramlibacter sp</name>
    <dbReference type="NCBI Taxonomy" id="260755"/>
    <lineage>
        <taxon>Bacteria</taxon>
        <taxon>Pseudomonadati</taxon>
        <taxon>Pseudomonadota</taxon>
        <taxon>Betaproteobacteria</taxon>
        <taxon>Burkholderiales</taxon>
        <taxon>Comamonadaceae</taxon>
        <taxon>Ramlibacter</taxon>
        <taxon>environmental samples</taxon>
    </lineage>
</organism>
<evidence type="ECO:0000313" key="2">
    <source>
        <dbReference type="EMBL" id="CAA9385169.1"/>
    </source>
</evidence>
<name>A0A6J4NG07_9BURK</name>
<dbReference type="EMBL" id="CADCUX010000017">
    <property type="protein sequence ID" value="CAA9385169.1"/>
    <property type="molecule type" value="Genomic_DNA"/>
</dbReference>
<accession>A0A6J4NG07</accession>
<protein>
    <submittedName>
        <fullName evidence="2">Uncharacterized protein</fullName>
    </submittedName>
</protein>
<gene>
    <name evidence="2" type="ORF">AVDCRST_MAG51-81</name>
</gene>
<dbReference type="AlphaFoldDB" id="A0A6J4NG07"/>
<feature type="region of interest" description="Disordered" evidence="1">
    <location>
        <begin position="23"/>
        <end position="70"/>
    </location>
</feature>
<feature type="compositionally biased region" description="Polar residues" evidence="1">
    <location>
        <begin position="29"/>
        <end position="41"/>
    </location>
</feature>
<sequence length="70" mass="7285">MDTGKLVGWLLFAGILALVSGTDGDPVKSQRQASSPAGSQAQEREARVQPEPAVEAEDKPVRLGEGPTAL</sequence>
<reference evidence="2" key="1">
    <citation type="submission" date="2020-02" db="EMBL/GenBank/DDBJ databases">
        <authorList>
            <person name="Meier V. D."/>
        </authorList>
    </citation>
    <scope>NUCLEOTIDE SEQUENCE</scope>
    <source>
        <strain evidence="2">AVDCRST_MAG51</strain>
    </source>
</reference>
<proteinExistence type="predicted"/>